<comment type="subcellular location">
    <subcellularLocation>
        <location evidence="1">Cell membrane</location>
        <topology evidence="1">Multi-pass membrane protein</topology>
    </subcellularLocation>
</comment>
<dbReference type="GO" id="GO:0005886">
    <property type="term" value="C:plasma membrane"/>
    <property type="evidence" value="ECO:0007669"/>
    <property type="project" value="UniProtKB-SubCell"/>
</dbReference>
<evidence type="ECO:0000256" key="1">
    <source>
        <dbReference type="ARBA" id="ARBA00004651"/>
    </source>
</evidence>
<feature type="transmembrane region" description="Helical" evidence="8">
    <location>
        <begin position="292"/>
        <end position="309"/>
    </location>
</feature>
<keyword evidence="13" id="KW-1185">Reference proteome</keyword>
<evidence type="ECO:0000256" key="7">
    <source>
        <dbReference type="ARBA" id="ARBA00023136"/>
    </source>
</evidence>
<dbReference type="Proteomes" id="UP000597989">
    <property type="component" value="Unassembled WGS sequence"/>
</dbReference>
<dbReference type="PANTHER" id="PTHR33908:SF11">
    <property type="entry name" value="MEMBRANE PROTEIN"/>
    <property type="match status" value="1"/>
</dbReference>
<comment type="caution">
    <text evidence="11">The sequence shown here is derived from an EMBL/GenBank/DDBJ whole genome shotgun (WGS) entry which is preliminary data.</text>
</comment>
<organism evidence="11 12">
    <name type="scientific">Saccharopolyspora thermophila</name>
    <dbReference type="NCBI Taxonomy" id="89367"/>
    <lineage>
        <taxon>Bacteria</taxon>
        <taxon>Bacillati</taxon>
        <taxon>Actinomycetota</taxon>
        <taxon>Actinomycetes</taxon>
        <taxon>Pseudonocardiales</taxon>
        <taxon>Pseudonocardiaceae</taxon>
        <taxon>Saccharopolyspora</taxon>
    </lineage>
</organism>
<keyword evidence="7 8" id="KW-0472">Membrane</keyword>
<dbReference type="EMBL" id="BMMT01000001">
    <property type="protein sequence ID" value="GGI72345.1"/>
    <property type="molecule type" value="Genomic_DNA"/>
</dbReference>
<reference evidence="10" key="4">
    <citation type="submission" date="2023-12" db="EMBL/GenBank/DDBJ databases">
        <authorList>
            <person name="Sun Q."/>
            <person name="Inoue M."/>
        </authorList>
    </citation>
    <scope>NUCLEOTIDE SEQUENCE</scope>
    <source>
        <strain evidence="10">JCM 10664</strain>
    </source>
</reference>
<evidence type="ECO:0000256" key="2">
    <source>
        <dbReference type="ARBA" id="ARBA00022475"/>
    </source>
</evidence>
<sequence length="491" mass="52810">MNSAVLSPESPPPTRPDIAPLAKWPVFTVAGLVAAAHVAVAPLGGFWIDEAYMLAAGKFHPDWGYVDQPPLVPLLAAAMDRLAPGSLVVLRLPAALATAAIVVLTALLAREFGGDRRAQVIAAGAGATGLWMAFVGHWVAPYTFEPALWLVLTWLLVRWVRFRALGRADDRLLLLFGVGVGVTMQVKFQVAILCVALLISVLLVGPRDILRRPMLWGGAGIALVIAAPTLIWQALHGWPQLKMGAVVASESPMLSGGRSGTALSLVIYAGVAGSALLLIGLWRLLRSPELRTYRFFAVTTVLLYGFFVATAARPYYLIGLYGVATAAGVLGLQRRRETRRTRLRWTAWPVFALSTAAAGYMLWASTMTTSMFGVPTANSMASDTSVAYLSLPPEQRARTAVVGDSYIVASMLEVGLPQPPYGEVYSPHRGYGYFGPPPEQADTVLFVGTDPSALRERFADVRQVGFGQVPVFLCTGRQGSWAEIWPSLQSL</sequence>
<accession>A0A917JMQ4</accession>
<dbReference type="GO" id="GO:0009103">
    <property type="term" value="P:lipopolysaccharide biosynthetic process"/>
    <property type="evidence" value="ECO:0007669"/>
    <property type="project" value="UniProtKB-ARBA"/>
</dbReference>
<dbReference type="InterPro" id="IPR050297">
    <property type="entry name" value="LipidA_mod_glycosyltrf_83"/>
</dbReference>
<dbReference type="EMBL" id="BAAAHC010000024">
    <property type="protein sequence ID" value="GAA0539416.1"/>
    <property type="molecule type" value="Genomic_DNA"/>
</dbReference>
<evidence type="ECO:0000313" key="10">
    <source>
        <dbReference type="EMBL" id="GAA0539416.1"/>
    </source>
</evidence>
<feature type="transmembrane region" description="Helical" evidence="8">
    <location>
        <begin position="120"/>
        <end position="140"/>
    </location>
</feature>
<dbReference type="Pfam" id="PF13231">
    <property type="entry name" value="PMT_2"/>
    <property type="match status" value="1"/>
</dbReference>
<name>A0A917JMQ4_9PSEU</name>
<evidence type="ECO:0000256" key="6">
    <source>
        <dbReference type="ARBA" id="ARBA00022989"/>
    </source>
</evidence>
<feature type="transmembrane region" description="Helical" evidence="8">
    <location>
        <begin position="345"/>
        <end position="363"/>
    </location>
</feature>
<evidence type="ECO:0000256" key="5">
    <source>
        <dbReference type="ARBA" id="ARBA00022692"/>
    </source>
</evidence>
<evidence type="ECO:0000256" key="4">
    <source>
        <dbReference type="ARBA" id="ARBA00022679"/>
    </source>
</evidence>
<proteinExistence type="predicted"/>
<keyword evidence="4 11" id="KW-0808">Transferase</keyword>
<feature type="transmembrane region" description="Helical" evidence="8">
    <location>
        <begin position="172"/>
        <end position="203"/>
    </location>
</feature>
<feature type="transmembrane region" description="Helical" evidence="8">
    <location>
        <begin position="24"/>
        <end position="48"/>
    </location>
</feature>
<evidence type="ECO:0000256" key="8">
    <source>
        <dbReference type="SAM" id="Phobius"/>
    </source>
</evidence>
<dbReference type="AlphaFoldDB" id="A0A917JMQ4"/>
<reference evidence="10 13" key="2">
    <citation type="journal article" date="2019" name="Int. J. Syst. Evol. Microbiol.">
        <title>The Global Catalogue of Microorganisms (GCM) 10K type strain sequencing project: providing services to taxonomists for standard genome sequencing and annotation.</title>
        <authorList>
            <consortium name="The Broad Institute Genomics Platform"/>
            <consortium name="The Broad Institute Genome Sequencing Center for Infectious Disease"/>
            <person name="Wu L."/>
            <person name="Ma J."/>
        </authorList>
    </citation>
    <scope>NUCLEOTIDE SEQUENCE [LARGE SCALE GENOMIC DNA]</scope>
    <source>
        <strain evidence="10 13">JCM 10664</strain>
    </source>
</reference>
<keyword evidence="3" id="KW-0328">Glycosyltransferase</keyword>
<evidence type="ECO:0000313" key="13">
    <source>
        <dbReference type="Proteomes" id="UP001500220"/>
    </source>
</evidence>
<feature type="transmembrane region" description="Helical" evidence="8">
    <location>
        <begin position="215"/>
        <end position="235"/>
    </location>
</feature>
<evidence type="ECO:0000313" key="12">
    <source>
        <dbReference type="Proteomes" id="UP000597989"/>
    </source>
</evidence>
<dbReference type="GO" id="GO:0016763">
    <property type="term" value="F:pentosyltransferase activity"/>
    <property type="evidence" value="ECO:0007669"/>
    <property type="project" value="TreeGrafter"/>
</dbReference>
<gene>
    <name evidence="10" type="ORF">GCM10009545_47610</name>
    <name evidence="11" type="ORF">GCM10011581_06640</name>
</gene>
<dbReference type="PANTHER" id="PTHR33908">
    <property type="entry name" value="MANNOSYLTRANSFERASE YKCB-RELATED"/>
    <property type="match status" value="1"/>
</dbReference>
<dbReference type="InterPro" id="IPR038731">
    <property type="entry name" value="RgtA/B/C-like"/>
</dbReference>
<keyword evidence="2" id="KW-1003">Cell membrane</keyword>
<feature type="domain" description="Glycosyltransferase RgtA/B/C/D-like" evidence="9">
    <location>
        <begin position="67"/>
        <end position="232"/>
    </location>
</feature>
<evidence type="ECO:0000256" key="3">
    <source>
        <dbReference type="ARBA" id="ARBA00022676"/>
    </source>
</evidence>
<protein>
    <submittedName>
        <fullName evidence="11">Glycosyl transferase family 39</fullName>
    </submittedName>
    <submittedName>
        <fullName evidence="10">Glycosyltransferase family 39 protein</fullName>
    </submittedName>
</protein>
<dbReference type="Proteomes" id="UP001500220">
    <property type="component" value="Unassembled WGS sequence"/>
</dbReference>
<feature type="transmembrane region" description="Helical" evidence="8">
    <location>
        <begin position="315"/>
        <end position="333"/>
    </location>
</feature>
<feature type="transmembrane region" description="Helical" evidence="8">
    <location>
        <begin position="262"/>
        <end position="285"/>
    </location>
</feature>
<evidence type="ECO:0000259" key="9">
    <source>
        <dbReference type="Pfam" id="PF13231"/>
    </source>
</evidence>
<keyword evidence="5 8" id="KW-0812">Transmembrane</keyword>
<feature type="transmembrane region" description="Helical" evidence="8">
    <location>
        <begin position="88"/>
        <end position="108"/>
    </location>
</feature>
<dbReference type="RefSeq" id="WP_188985167.1">
    <property type="nucleotide sequence ID" value="NZ_BAAAHC010000024.1"/>
</dbReference>
<keyword evidence="6 8" id="KW-1133">Transmembrane helix</keyword>
<reference evidence="11 12" key="1">
    <citation type="journal article" date="2014" name="Int. J. Syst. Evol. Microbiol.">
        <title>Complete genome sequence of Corynebacterium casei LMG S-19264T (=DSM 44701T), isolated from a smear-ripened cheese.</title>
        <authorList>
            <consortium name="US DOE Joint Genome Institute (JGI-PGF)"/>
            <person name="Walter F."/>
            <person name="Albersmeier A."/>
            <person name="Kalinowski J."/>
            <person name="Ruckert C."/>
        </authorList>
    </citation>
    <scope>NUCLEOTIDE SEQUENCE [LARGE SCALE GENOMIC DNA]</scope>
    <source>
        <strain evidence="11 12">CGMCC 4.7206</strain>
    </source>
</reference>
<reference evidence="11" key="3">
    <citation type="submission" date="2020-09" db="EMBL/GenBank/DDBJ databases">
        <authorList>
            <person name="Sun Q."/>
            <person name="Zhou Y."/>
        </authorList>
    </citation>
    <scope>NUCLEOTIDE SEQUENCE</scope>
    <source>
        <strain evidence="11">CGMCC 4.7206</strain>
    </source>
</reference>
<evidence type="ECO:0000313" key="11">
    <source>
        <dbReference type="EMBL" id="GGI72345.1"/>
    </source>
</evidence>